<dbReference type="Proteomes" id="UP001482620">
    <property type="component" value="Unassembled WGS sequence"/>
</dbReference>
<organism evidence="2 3">
    <name type="scientific">Ilyodon furcidens</name>
    <name type="common">goldbreast splitfin</name>
    <dbReference type="NCBI Taxonomy" id="33524"/>
    <lineage>
        <taxon>Eukaryota</taxon>
        <taxon>Metazoa</taxon>
        <taxon>Chordata</taxon>
        <taxon>Craniata</taxon>
        <taxon>Vertebrata</taxon>
        <taxon>Euteleostomi</taxon>
        <taxon>Actinopterygii</taxon>
        <taxon>Neopterygii</taxon>
        <taxon>Teleostei</taxon>
        <taxon>Neoteleostei</taxon>
        <taxon>Acanthomorphata</taxon>
        <taxon>Ovalentaria</taxon>
        <taxon>Atherinomorphae</taxon>
        <taxon>Cyprinodontiformes</taxon>
        <taxon>Goodeidae</taxon>
        <taxon>Ilyodon</taxon>
    </lineage>
</organism>
<keyword evidence="1" id="KW-1133">Transmembrane helix</keyword>
<proteinExistence type="predicted"/>
<accession>A0ABV0V9P7</accession>
<keyword evidence="1" id="KW-0472">Membrane</keyword>
<evidence type="ECO:0000313" key="3">
    <source>
        <dbReference type="Proteomes" id="UP001482620"/>
    </source>
</evidence>
<name>A0ABV0V9P7_9TELE</name>
<keyword evidence="3" id="KW-1185">Reference proteome</keyword>
<evidence type="ECO:0000256" key="1">
    <source>
        <dbReference type="SAM" id="Phobius"/>
    </source>
</evidence>
<dbReference type="EMBL" id="JAHRIQ010103160">
    <property type="protein sequence ID" value="MEQ2254050.1"/>
    <property type="molecule type" value="Genomic_DNA"/>
</dbReference>
<feature type="transmembrane region" description="Helical" evidence="1">
    <location>
        <begin position="91"/>
        <end position="110"/>
    </location>
</feature>
<protein>
    <submittedName>
        <fullName evidence="2">Uncharacterized protein</fullName>
    </submittedName>
</protein>
<sequence>MSNLNSVVKYLLLKRMRDPALLNSSHSLVTQKFGCRRNCHKHALFVQPAQTHLSFDIWLMLSRGTAVGTGYGEEGRLELYEFFSDSSSCCVSITPCGICFFVLFCFFFLSCSPKHFVHNKCKLPFENTNLSKLS</sequence>
<gene>
    <name evidence="2" type="ORF">ILYODFUR_038903</name>
</gene>
<reference evidence="2 3" key="1">
    <citation type="submission" date="2021-06" db="EMBL/GenBank/DDBJ databases">
        <authorList>
            <person name="Palmer J.M."/>
        </authorList>
    </citation>
    <scope>NUCLEOTIDE SEQUENCE [LARGE SCALE GENOMIC DNA]</scope>
    <source>
        <strain evidence="3">if_2019</strain>
        <tissue evidence="2">Muscle</tissue>
    </source>
</reference>
<comment type="caution">
    <text evidence="2">The sequence shown here is derived from an EMBL/GenBank/DDBJ whole genome shotgun (WGS) entry which is preliminary data.</text>
</comment>
<keyword evidence="1" id="KW-0812">Transmembrane</keyword>
<evidence type="ECO:0000313" key="2">
    <source>
        <dbReference type="EMBL" id="MEQ2254050.1"/>
    </source>
</evidence>